<dbReference type="InterPro" id="IPR036411">
    <property type="entry name" value="TorD-like_sf"/>
</dbReference>
<gene>
    <name evidence="2" type="ORF">C8D98_1441</name>
</gene>
<dbReference type="InterPro" id="IPR020945">
    <property type="entry name" value="DMSO/NO3_reduct_chaperone"/>
</dbReference>
<dbReference type="Gene3D" id="1.10.3480.10">
    <property type="entry name" value="TorD-like"/>
    <property type="match status" value="1"/>
</dbReference>
<name>A0A4R1K8E3_9BACT</name>
<evidence type="ECO:0000256" key="1">
    <source>
        <dbReference type="ARBA" id="ARBA00023186"/>
    </source>
</evidence>
<dbReference type="InterPro" id="IPR050289">
    <property type="entry name" value="TorD/DmsD_chaperones"/>
</dbReference>
<dbReference type="Pfam" id="PF02613">
    <property type="entry name" value="Nitrate_red_del"/>
    <property type="match status" value="1"/>
</dbReference>
<evidence type="ECO:0000313" key="2">
    <source>
        <dbReference type="EMBL" id="TCK60564.1"/>
    </source>
</evidence>
<sequence length="184" mass="21439">MYNAENTPKVLEYLRDFFYFGTQDRMQRAYEQLCSLNGDTTAETDWAEEQYCFNRLFVGPASPLAPIVASFYLEEDGAYNGQTTKCVRDIYQLIGLELPEDTSIPEDSLPMELDACRYLILISRVTDEAVSVYGYFVRNHLNEWIHLFLEKTDRQEKTPAVEYMLFILKRWVKSAVNELIAQEV</sequence>
<comment type="caution">
    <text evidence="2">The sequence shown here is derived from an EMBL/GenBank/DDBJ whole genome shotgun (WGS) entry which is preliminary data.</text>
</comment>
<proteinExistence type="predicted"/>
<reference evidence="2 3" key="1">
    <citation type="submission" date="2019-03" db="EMBL/GenBank/DDBJ databases">
        <title>Genomic Encyclopedia of Type Strains, Phase IV (KMG-IV): sequencing the most valuable type-strain genomes for metagenomic binning, comparative biology and taxonomic classification.</title>
        <authorList>
            <person name="Goeker M."/>
        </authorList>
    </citation>
    <scope>NUCLEOTIDE SEQUENCE [LARGE SCALE GENOMIC DNA]</scope>
    <source>
        <strain evidence="2 3">DSM 24984</strain>
    </source>
</reference>
<dbReference type="Proteomes" id="UP000294614">
    <property type="component" value="Unassembled WGS sequence"/>
</dbReference>
<protein>
    <submittedName>
        <fullName evidence="2">Nitrate reductase delta subunit</fullName>
    </submittedName>
</protein>
<dbReference type="OrthoDB" id="9795302at2"/>
<dbReference type="PANTHER" id="PTHR34227:SF12">
    <property type="entry name" value="CHAPERONE PROTEIN YCDY"/>
    <property type="match status" value="1"/>
</dbReference>
<accession>A0A4R1K8E3</accession>
<dbReference type="RefSeq" id="WP_132873360.1">
    <property type="nucleotide sequence ID" value="NZ_JAJUHT010000025.1"/>
</dbReference>
<keyword evidence="3" id="KW-1185">Reference proteome</keyword>
<dbReference type="EMBL" id="SMGG01000004">
    <property type="protein sequence ID" value="TCK60564.1"/>
    <property type="molecule type" value="Genomic_DNA"/>
</dbReference>
<evidence type="ECO:0000313" key="3">
    <source>
        <dbReference type="Proteomes" id="UP000294614"/>
    </source>
</evidence>
<dbReference type="SUPFAM" id="SSF89155">
    <property type="entry name" value="TorD-like"/>
    <property type="match status" value="1"/>
</dbReference>
<keyword evidence="1" id="KW-0143">Chaperone</keyword>
<dbReference type="PANTHER" id="PTHR34227">
    <property type="entry name" value="CHAPERONE PROTEIN YCDY"/>
    <property type="match status" value="1"/>
</dbReference>
<organism evidence="2 3">
    <name type="scientific">Seleniivibrio woodruffii</name>
    <dbReference type="NCBI Taxonomy" id="1078050"/>
    <lineage>
        <taxon>Bacteria</taxon>
        <taxon>Pseudomonadati</taxon>
        <taxon>Deferribacterota</taxon>
        <taxon>Deferribacteres</taxon>
        <taxon>Deferribacterales</taxon>
        <taxon>Geovibrionaceae</taxon>
        <taxon>Seleniivibrio</taxon>
    </lineage>
</organism>
<dbReference type="AlphaFoldDB" id="A0A4R1K8E3"/>